<gene>
    <name evidence="1" type="ORF">SNEC2469_LOCUS11082</name>
</gene>
<accession>A0A812QU58</accession>
<feature type="non-terminal residue" evidence="1">
    <location>
        <position position="172"/>
    </location>
</feature>
<dbReference type="OrthoDB" id="426271at2759"/>
<sequence length="172" mass="19310">MYTRSLPACIGSSPRRAAARRGFTDLCERRAVKFEIYHGGAAHPLFGDEARERVKSQRDARLSFEETRPSTAILALRYPGLRTDRLDDVHQIYASKVREGGSVAIVQDDEGVFVRTKLLQKNGATSLVQGWCRQGQEAVRTVPEEAIFGGWPALSLLLSHPMKKLRKEIEFI</sequence>
<comment type="caution">
    <text evidence="1">The sequence shown here is derived from an EMBL/GenBank/DDBJ whole genome shotgun (WGS) entry which is preliminary data.</text>
</comment>
<keyword evidence="2" id="KW-1185">Reference proteome</keyword>
<reference evidence="1" key="1">
    <citation type="submission" date="2021-02" db="EMBL/GenBank/DDBJ databases">
        <authorList>
            <person name="Dougan E. K."/>
            <person name="Rhodes N."/>
            <person name="Thang M."/>
            <person name="Chan C."/>
        </authorList>
    </citation>
    <scope>NUCLEOTIDE SEQUENCE</scope>
</reference>
<proteinExistence type="predicted"/>
<evidence type="ECO:0000313" key="1">
    <source>
        <dbReference type="EMBL" id="CAE7404309.1"/>
    </source>
</evidence>
<dbReference type="EMBL" id="CAJNJA010017600">
    <property type="protein sequence ID" value="CAE7404309.1"/>
    <property type="molecule type" value="Genomic_DNA"/>
</dbReference>
<organism evidence="1 2">
    <name type="scientific">Symbiodinium necroappetens</name>
    <dbReference type="NCBI Taxonomy" id="1628268"/>
    <lineage>
        <taxon>Eukaryota</taxon>
        <taxon>Sar</taxon>
        <taxon>Alveolata</taxon>
        <taxon>Dinophyceae</taxon>
        <taxon>Suessiales</taxon>
        <taxon>Symbiodiniaceae</taxon>
        <taxon>Symbiodinium</taxon>
    </lineage>
</organism>
<protein>
    <submittedName>
        <fullName evidence="1">Uncharacterized protein</fullName>
    </submittedName>
</protein>
<evidence type="ECO:0000313" key="2">
    <source>
        <dbReference type="Proteomes" id="UP000601435"/>
    </source>
</evidence>
<dbReference type="Proteomes" id="UP000601435">
    <property type="component" value="Unassembled WGS sequence"/>
</dbReference>
<dbReference type="AlphaFoldDB" id="A0A812QU58"/>
<name>A0A812QU58_9DINO</name>